<accession>M1X338</accession>
<evidence type="ECO:0000313" key="2">
    <source>
        <dbReference type="Proteomes" id="UP000053051"/>
    </source>
</evidence>
<dbReference type="AlphaFoldDB" id="M1X338"/>
<proteinExistence type="predicted"/>
<dbReference type="EMBL" id="CAIY01000069">
    <property type="protein sequence ID" value="CCH67900.1"/>
    <property type="molecule type" value="Genomic_DNA"/>
</dbReference>
<organism evidence="1 2">
    <name type="scientific">Richelia intracellularis HH01</name>
    <dbReference type="NCBI Taxonomy" id="1165094"/>
    <lineage>
        <taxon>Bacteria</taxon>
        <taxon>Bacillati</taxon>
        <taxon>Cyanobacteriota</taxon>
        <taxon>Cyanophyceae</taxon>
        <taxon>Nostocales</taxon>
        <taxon>Nostocaceae</taxon>
        <taxon>Richelia</taxon>
    </lineage>
</organism>
<reference evidence="2" key="2">
    <citation type="submission" date="2016-01" db="EMBL/GenBank/DDBJ databases">
        <title>Diatom-associated endosymboitic cyanobacterium lacks core nitrogen metabolism enzymes.</title>
        <authorList>
            <person name="Hilton J.A."/>
            <person name="Foster R.A."/>
            <person name="Tripp H.J."/>
            <person name="Carter B.J."/>
            <person name="Zehr J.P."/>
            <person name="Villareal T.A."/>
        </authorList>
    </citation>
    <scope>NUCLEOTIDE SEQUENCE [LARGE SCALE GENOMIC DNA]</scope>
    <source>
        <strain evidence="2">HH01</strain>
    </source>
</reference>
<reference evidence="1 2" key="1">
    <citation type="submission" date="2012-05" db="EMBL/GenBank/DDBJ databases">
        <authorList>
            <person name="Hilton J."/>
        </authorList>
    </citation>
    <scope>NUCLEOTIDE SEQUENCE [LARGE SCALE GENOMIC DNA]</scope>
    <source>
        <strain evidence="1 2">HH01</strain>
    </source>
</reference>
<evidence type="ECO:0000313" key="1">
    <source>
        <dbReference type="EMBL" id="CCH67900.1"/>
    </source>
</evidence>
<comment type="caution">
    <text evidence="1">The sequence shown here is derived from an EMBL/GenBank/DDBJ whole genome shotgun (WGS) entry which is preliminary data.</text>
</comment>
<name>M1X338_9NOST</name>
<dbReference type="Proteomes" id="UP000053051">
    <property type="component" value="Unassembled WGS sequence"/>
</dbReference>
<protein>
    <submittedName>
        <fullName evidence="1">Uncharacterized protein</fullName>
    </submittedName>
</protein>
<sequence length="40" mass="4750">MHKILMNFDALVLVLQADDHHDLNCDDFIKNTLIKLHKEF</sequence>
<gene>
    <name evidence="1" type="ORF">RINTHH_17450</name>
</gene>
<keyword evidence="2" id="KW-1185">Reference proteome</keyword>